<feature type="transmembrane region" description="Helical" evidence="14">
    <location>
        <begin position="309"/>
        <end position="329"/>
    </location>
</feature>
<evidence type="ECO:0000256" key="9">
    <source>
        <dbReference type="ARBA" id="ARBA00023136"/>
    </source>
</evidence>
<dbReference type="NCBIfam" id="TIGR01473">
    <property type="entry name" value="cyoE_ctaB"/>
    <property type="match status" value="1"/>
</dbReference>
<protein>
    <recommendedName>
        <fullName evidence="11 14">Protoheme IX farnesyltransferase</fullName>
        <ecNumber evidence="3 14">2.5.1.141</ecNumber>
    </recommendedName>
    <alternativeName>
        <fullName evidence="12 14">Heme B farnesyltransferase</fullName>
    </alternativeName>
    <alternativeName>
        <fullName evidence="10 14">Heme O synthase</fullName>
    </alternativeName>
</protein>
<dbReference type="OrthoDB" id="9814417at2"/>
<evidence type="ECO:0000256" key="13">
    <source>
        <dbReference type="ARBA" id="ARBA00047690"/>
    </source>
</evidence>
<comment type="pathway">
    <text evidence="2 14">Porphyrin-containing compound metabolism; heme O biosynthesis; heme O from protoheme: step 1/1.</text>
</comment>
<evidence type="ECO:0000256" key="12">
    <source>
        <dbReference type="ARBA" id="ARBA00042475"/>
    </source>
</evidence>
<dbReference type="PANTHER" id="PTHR43448:SF7">
    <property type="entry name" value="4-HYDROXYBENZOATE SOLANESYLTRANSFERASE"/>
    <property type="match status" value="1"/>
</dbReference>
<comment type="catalytic activity">
    <reaction evidence="13 14">
        <text>heme b + (2E,6E)-farnesyl diphosphate + H2O = Fe(II)-heme o + diphosphate</text>
        <dbReference type="Rhea" id="RHEA:28070"/>
        <dbReference type="ChEBI" id="CHEBI:15377"/>
        <dbReference type="ChEBI" id="CHEBI:33019"/>
        <dbReference type="ChEBI" id="CHEBI:60344"/>
        <dbReference type="ChEBI" id="CHEBI:60530"/>
        <dbReference type="ChEBI" id="CHEBI:175763"/>
        <dbReference type="EC" id="2.5.1.141"/>
    </reaction>
</comment>
<reference evidence="15 16" key="1">
    <citation type="journal article" date="2010" name="J. Bacteriol.">
        <title>The genetic basis of laboratory adaptation in Caulobacter crescentus.</title>
        <authorList>
            <person name="Marks M.E."/>
            <person name="Castro-Rojas C.M."/>
            <person name="Teiling C."/>
            <person name="Du L."/>
            <person name="Kapatral V."/>
            <person name="Walunas T.L."/>
            <person name="Crosson S."/>
        </authorList>
    </citation>
    <scope>NUCLEOTIDE SEQUENCE [LARGE SCALE GENOMIC DNA]</scope>
    <source>
        <strain evidence="16">NA1000 / CB15N</strain>
    </source>
</reference>
<dbReference type="GO" id="GO:0008495">
    <property type="term" value="F:protoheme IX farnesyltransferase activity"/>
    <property type="evidence" value="ECO:0007669"/>
    <property type="project" value="UniProtKB-UniRule"/>
</dbReference>
<name>A0A0H3CDA3_CAUVN</name>
<dbReference type="AlphaFoldDB" id="A0A0H3CDA3"/>
<evidence type="ECO:0000256" key="6">
    <source>
        <dbReference type="ARBA" id="ARBA00022692"/>
    </source>
</evidence>
<evidence type="ECO:0000256" key="7">
    <source>
        <dbReference type="ARBA" id="ARBA00022989"/>
    </source>
</evidence>
<evidence type="ECO:0000256" key="1">
    <source>
        <dbReference type="ARBA" id="ARBA00004651"/>
    </source>
</evidence>
<dbReference type="InterPro" id="IPR044878">
    <property type="entry name" value="UbiA_sf"/>
</dbReference>
<evidence type="ECO:0000256" key="4">
    <source>
        <dbReference type="ARBA" id="ARBA00022475"/>
    </source>
</evidence>
<comment type="miscellaneous">
    <text evidence="14">Carbon 2 of the heme B porphyrin ring is defined according to the Fischer nomenclature.</text>
</comment>
<feature type="transmembrane region" description="Helical" evidence="14">
    <location>
        <begin position="182"/>
        <end position="202"/>
    </location>
</feature>
<comment type="subcellular location">
    <subcellularLocation>
        <location evidence="14">Cell inner membrane</location>
        <topology evidence="14">Multi-pass membrane protein</topology>
    </subcellularLocation>
    <subcellularLocation>
        <location evidence="1">Cell membrane</location>
        <topology evidence="1">Multi-pass membrane protein</topology>
    </subcellularLocation>
</comment>
<evidence type="ECO:0000256" key="3">
    <source>
        <dbReference type="ARBA" id="ARBA00012292"/>
    </source>
</evidence>
<keyword evidence="14" id="KW-0997">Cell inner membrane</keyword>
<evidence type="ECO:0000256" key="8">
    <source>
        <dbReference type="ARBA" id="ARBA00023133"/>
    </source>
</evidence>
<organism evidence="15 16">
    <name type="scientific">Caulobacter vibrioides (strain NA1000 / CB15N)</name>
    <name type="common">Caulobacter crescentus</name>
    <dbReference type="NCBI Taxonomy" id="565050"/>
    <lineage>
        <taxon>Bacteria</taxon>
        <taxon>Pseudomonadati</taxon>
        <taxon>Pseudomonadota</taxon>
        <taxon>Alphaproteobacteria</taxon>
        <taxon>Caulobacterales</taxon>
        <taxon>Caulobacteraceae</taxon>
        <taxon>Caulobacter</taxon>
    </lineage>
</organism>
<dbReference type="PhylomeDB" id="A0A0H3CDA3"/>
<dbReference type="UniPathway" id="UPA00834">
    <property type="reaction ID" value="UER00712"/>
</dbReference>
<gene>
    <name evidence="15" type="primary">coxE</name>
    <name evidence="14" type="synonym">ctaB</name>
    <name evidence="15" type="ordered locus">CCNA_03516</name>
</gene>
<dbReference type="Pfam" id="PF01040">
    <property type="entry name" value="UbiA"/>
    <property type="match status" value="1"/>
</dbReference>
<keyword evidence="16" id="KW-1185">Reference proteome</keyword>
<keyword evidence="7 14" id="KW-1133">Transmembrane helix</keyword>
<keyword evidence="6 14" id="KW-0812">Transmembrane</keyword>
<feature type="transmembrane region" description="Helical" evidence="14">
    <location>
        <begin position="157"/>
        <end position="176"/>
    </location>
</feature>
<keyword evidence="8 14" id="KW-0350">Heme biosynthesis</keyword>
<keyword evidence="5 14" id="KW-0808">Transferase</keyword>
<dbReference type="EC" id="2.5.1.141" evidence="3 14"/>
<dbReference type="Gene3D" id="1.10.357.140">
    <property type="entry name" value="UbiA prenyltransferase"/>
    <property type="match status" value="1"/>
</dbReference>
<feature type="transmembrane region" description="Helical" evidence="14">
    <location>
        <begin position="129"/>
        <end position="150"/>
    </location>
</feature>
<dbReference type="NCBIfam" id="NF003349">
    <property type="entry name" value="PRK04375.1-2"/>
    <property type="match status" value="1"/>
</dbReference>
<dbReference type="CDD" id="cd13957">
    <property type="entry name" value="PT_UbiA_Cox10"/>
    <property type="match status" value="1"/>
</dbReference>
<dbReference type="GO" id="GO:0048034">
    <property type="term" value="P:heme O biosynthetic process"/>
    <property type="evidence" value="ECO:0007669"/>
    <property type="project" value="UniProtKB-UniRule"/>
</dbReference>
<feature type="transmembrane region" description="Helical" evidence="14">
    <location>
        <begin position="60"/>
        <end position="82"/>
    </location>
</feature>
<comment type="function">
    <text evidence="14">Converts heme B (protoheme IX) to heme O by substitution of the vinyl group on carbon 2 of heme B porphyrin ring with a hydroxyethyl farnesyl side group.</text>
</comment>
<keyword evidence="4 14" id="KW-1003">Cell membrane</keyword>
<dbReference type="HAMAP" id="MF_00154">
    <property type="entry name" value="CyoE_CtaB"/>
    <property type="match status" value="1"/>
</dbReference>
<dbReference type="Proteomes" id="UP000001364">
    <property type="component" value="Chromosome"/>
</dbReference>
<accession>A0A0H3CDA3</accession>
<proteinExistence type="inferred from homology"/>
<feature type="transmembrane region" description="Helical" evidence="14">
    <location>
        <begin position="103"/>
        <end position="123"/>
    </location>
</feature>
<dbReference type="GO" id="GO:0005886">
    <property type="term" value="C:plasma membrane"/>
    <property type="evidence" value="ECO:0007669"/>
    <property type="project" value="UniProtKB-SubCell"/>
</dbReference>
<evidence type="ECO:0000256" key="2">
    <source>
        <dbReference type="ARBA" id="ARBA00004919"/>
    </source>
</evidence>
<dbReference type="PATRIC" id="fig|565050.3.peg.3431"/>
<keyword evidence="9 14" id="KW-0472">Membrane</keyword>
<dbReference type="KEGG" id="ccs:CCNA_03516"/>
<evidence type="ECO:0000313" key="16">
    <source>
        <dbReference type="Proteomes" id="UP000001364"/>
    </source>
</evidence>
<comment type="similarity">
    <text evidence="14">Belongs to the UbiA prenyltransferase family. Protoheme IX farnesyltransferase subfamily.</text>
</comment>
<dbReference type="InterPro" id="IPR006369">
    <property type="entry name" value="Protohaem_IX_farnesylTrfase"/>
</dbReference>
<feature type="transmembrane region" description="Helical" evidence="14">
    <location>
        <begin position="254"/>
        <end position="275"/>
    </location>
</feature>
<dbReference type="PROSITE" id="PS00943">
    <property type="entry name" value="UBIA"/>
    <property type="match status" value="1"/>
</dbReference>
<sequence length="339" mass="36253">MSKTAAMTSDSAETTPLRDSSETARWQDYFQLMKPRVMSLVVFTGLTGLLAARAPIHPVLAAIAVLCIAVGAGASGALNMWYDADIDQKMRRTRGRPVPAGKIKGEEAASLGVVLSLLSVMFLGFAVNWLAAGLLAFTIVFYAVVYTMWLKRWTAQNIVIGGLAGALPPAIGWAAATGSAPLNAWLMVAIIFFWTPPHFWALSLYVTTDYAKAGVPMLPVVKGARETRKQILLYSLILFPICLSPVLTGLGGPIYLAVSGLGGLVFLLLAWRVFASKAGDAADPRVADRALYDVTEDEKAAGAKAARNLFAFSILYLFALFAALLGEAVTGVRPLELLK</sequence>
<evidence type="ECO:0000256" key="10">
    <source>
        <dbReference type="ARBA" id="ARBA00030253"/>
    </source>
</evidence>
<dbReference type="InterPro" id="IPR000537">
    <property type="entry name" value="UbiA_prenyltransferase"/>
</dbReference>
<dbReference type="HOGENOM" id="CLU_029631_0_2_5"/>
<dbReference type="RefSeq" id="WP_015923267.1">
    <property type="nucleotide sequence ID" value="NC_011916.1"/>
</dbReference>
<dbReference type="PANTHER" id="PTHR43448">
    <property type="entry name" value="PROTOHEME IX FARNESYLTRANSFERASE, MITOCHONDRIAL"/>
    <property type="match status" value="1"/>
</dbReference>
<dbReference type="InterPro" id="IPR030470">
    <property type="entry name" value="UbiA_prenylTrfase_CS"/>
</dbReference>
<evidence type="ECO:0000313" key="15">
    <source>
        <dbReference type="EMBL" id="ACL96981.1"/>
    </source>
</evidence>
<evidence type="ECO:0000256" key="14">
    <source>
        <dbReference type="HAMAP-Rule" id="MF_00154"/>
    </source>
</evidence>
<dbReference type="GeneID" id="7332513"/>
<dbReference type="RefSeq" id="YP_002518889.1">
    <property type="nucleotide sequence ID" value="NC_011916.1"/>
</dbReference>
<evidence type="ECO:0000256" key="5">
    <source>
        <dbReference type="ARBA" id="ARBA00022679"/>
    </source>
</evidence>
<dbReference type="EMBL" id="CP001340">
    <property type="protein sequence ID" value="ACL96981.1"/>
    <property type="molecule type" value="Genomic_DNA"/>
</dbReference>
<feature type="transmembrane region" description="Helical" evidence="14">
    <location>
        <begin position="37"/>
        <end position="54"/>
    </location>
</feature>
<feature type="transmembrane region" description="Helical" evidence="14">
    <location>
        <begin position="231"/>
        <end position="248"/>
    </location>
</feature>
<evidence type="ECO:0000256" key="11">
    <source>
        <dbReference type="ARBA" id="ARBA00040810"/>
    </source>
</evidence>